<evidence type="ECO:0000313" key="1">
    <source>
        <dbReference type="EMBL" id="MUV14577.1"/>
    </source>
</evidence>
<dbReference type="AlphaFoldDB" id="A0A7C9HMJ4"/>
<protein>
    <submittedName>
        <fullName evidence="1">Uncharacterized protein</fullName>
    </submittedName>
</protein>
<comment type="caution">
    <text evidence="1">The sequence shown here is derived from an EMBL/GenBank/DDBJ whole genome shotgun (WGS) entry which is preliminary data.</text>
</comment>
<gene>
    <name evidence="1" type="ORF">GN331_10200</name>
</gene>
<dbReference type="RefSeq" id="WP_156641874.1">
    <property type="nucleotide sequence ID" value="NZ_WOXT01000002.1"/>
</dbReference>
<keyword evidence="2" id="KW-1185">Reference proteome</keyword>
<accession>A0A7C9HMJ4</accession>
<organism evidence="1 2">
    <name type="scientific">Noviluteimonas gilva</name>
    <dbReference type="NCBI Taxonomy" id="2682097"/>
    <lineage>
        <taxon>Bacteria</taxon>
        <taxon>Pseudomonadati</taxon>
        <taxon>Pseudomonadota</taxon>
        <taxon>Gammaproteobacteria</taxon>
        <taxon>Lysobacterales</taxon>
        <taxon>Lysobacteraceae</taxon>
        <taxon>Noviluteimonas</taxon>
    </lineage>
</organism>
<dbReference type="Proteomes" id="UP000479692">
    <property type="component" value="Unassembled WGS sequence"/>
</dbReference>
<name>A0A7C9HMJ4_9GAMM</name>
<evidence type="ECO:0000313" key="2">
    <source>
        <dbReference type="Proteomes" id="UP000479692"/>
    </source>
</evidence>
<dbReference type="EMBL" id="WOXT01000002">
    <property type="protein sequence ID" value="MUV14577.1"/>
    <property type="molecule type" value="Genomic_DNA"/>
</dbReference>
<sequence length="189" mass="20641">MSAIIQPGNHVLFMKIGIHAKEPLESIIKRKLKEIDDAGMAFWGYGGSTCHPTAMVQPFAQEQAKQGNPIHLVMQKMDSNHWAEGNAQQYSIDGQSWLAVPKGIEVRGSRYALVIDDLQEADFDLPLTRTIIARGPSMGKSGRAYIQGRVDKACLELGPDVDVPLGPDEEATNIGLVATLKAPYAVFLK</sequence>
<proteinExistence type="predicted"/>
<reference evidence="1 2" key="1">
    <citation type="submission" date="2019-12" db="EMBL/GenBank/DDBJ databases">
        <authorList>
            <person name="Xu J."/>
        </authorList>
    </citation>
    <scope>NUCLEOTIDE SEQUENCE [LARGE SCALE GENOMIC DNA]</scope>
    <source>
        <strain evidence="1 2">HX-5-24</strain>
    </source>
</reference>